<sequence>MKYLVFVLSVWFSFLAFGQKKKPIYYWDVDNSIMTKRNFLKKKTDGIKNGTYYLSLAFENDTCYIRKLESRKNYGKLNKDELIVLNKYLNELEFKPSARLSIIQFHPGKDRCNSGRLYFKGQNSSYGNSYLKNLKNKISLNNYRIYKKDSTLDYSGFNRFKWNFDEKRLIENMFFKYHYPCGSFVVIDNLTHKYISIYGEYGSSSVTKIVEEIAGKN</sequence>
<gene>
    <name evidence="1" type="ORF">ACFQ1Q_10895</name>
</gene>
<evidence type="ECO:0000313" key="1">
    <source>
        <dbReference type="EMBL" id="MFD1063753.1"/>
    </source>
</evidence>
<protein>
    <submittedName>
        <fullName evidence="1">Uncharacterized protein</fullName>
    </submittedName>
</protein>
<comment type="caution">
    <text evidence="1">The sequence shown here is derived from an EMBL/GenBank/DDBJ whole genome shotgun (WGS) entry which is preliminary data.</text>
</comment>
<dbReference type="EMBL" id="JBHTJL010000015">
    <property type="protein sequence ID" value="MFD1063753.1"/>
    <property type="molecule type" value="Genomic_DNA"/>
</dbReference>
<dbReference type="RefSeq" id="WP_386131193.1">
    <property type="nucleotide sequence ID" value="NZ_JBHTJL010000015.1"/>
</dbReference>
<name>A0ABW3N7V0_9FLAO</name>
<accession>A0ABW3N7V0</accession>
<organism evidence="1 2">
    <name type="scientific">Winogradskyella litorisediminis</name>
    <dbReference type="NCBI Taxonomy" id="1156618"/>
    <lineage>
        <taxon>Bacteria</taxon>
        <taxon>Pseudomonadati</taxon>
        <taxon>Bacteroidota</taxon>
        <taxon>Flavobacteriia</taxon>
        <taxon>Flavobacteriales</taxon>
        <taxon>Flavobacteriaceae</taxon>
        <taxon>Winogradskyella</taxon>
    </lineage>
</organism>
<proteinExistence type="predicted"/>
<reference evidence="2" key="1">
    <citation type="journal article" date="2019" name="Int. J. Syst. Evol. Microbiol.">
        <title>The Global Catalogue of Microorganisms (GCM) 10K type strain sequencing project: providing services to taxonomists for standard genome sequencing and annotation.</title>
        <authorList>
            <consortium name="The Broad Institute Genomics Platform"/>
            <consortium name="The Broad Institute Genome Sequencing Center for Infectious Disease"/>
            <person name="Wu L."/>
            <person name="Ma J."/>
        </authorList>
    </citation>
    <scope>NUCLEOTIDE SEQUENCE [LARGE SCALE GENOMIC DNA]</scope>
    <source>
        <strain evidence="2">CCUG 62215</strain>
    </source>
</reference>
<evidence type="ECO:0000313" key="2">
    <source>
        <dbReference type="Proteomes" id="UP001597013"/>
    </source>
</evidence>
<dbReference type="Proteomes" id="UP001597013">
    <property type="component" value="Unassembled WGS sequence"/>
</dbReference>
<keyword evidence="2" id="KW-1185">Reference proteome</keyword>